<evidence type="ECO:0000313" key="2">
    <source>
        <dbReference type="EMBL" id="UOF88716.1"/>
    </source>
</evidence>
<dbReference type="Proteomes" id="UP000830167">
    <property type="component" value="Chromosome"/>
</dbReference>
<dbReference type="Gene3D" id="3.20.20.150">
    <property type="entry name" value="Divalent-metal-dependent TIM barrel enzymes"/>
    <property type="match status" value="1"/>
</dbReference>
<dbReference type="InterPro" id="IPR036237">
    <property type="entry name" value="Xyl_isomerase-like_sf"/>
</dbReference>
<evidence type="ECO:0000259" key="1">
    <source>
        <dbReference type="Pfam" id="PF01261"/>
    </source>
</evidence>
<dbReference type="RefSeq" id="WP_347435395.1">
    <property type="nucleotide sequence ID" value="NZ_CP089291.1"/>
</dbReference>
<evidence type="ECO:0000313" key="3">
    <source>
        <dbReference type="Proteomes" id="UP000830167"/>
    </source>
</evidence>
<gene>
    <name evidence="2" type="ORF">LSG31_12225</name>
</gene>
<dbReference type="EMBL" id="CP089291">
    <property type="protein sequence ID" value="UOF88716.1"/>
    <property type="molecule type" value="Genomic_DNA"/>
</dbReference>
<dbReference type="PANTHER" id="PTHR12110:SF21">
    <property type="entry name" value="XYLOSE ISOMERASE-LIKE TIM BARREL DOMAIN-CONTAINING PROTEIN"/>
    <property type="match status" value="1"/>
</dbReference>
<keyword evidence="2" id="KW-0413">Isomerase</keyword>
<sequence>MFEAIPSPHFGLNYDPSHLVRLRIDYLRVLEEFGERINHCHGKDTEILQNELYEYGTLPASFGAKLKFTEGSWRYTIPGRGLVNWGMVAEQLDRFGYQGVVSIELEDHNYWGTLEAEQQGIVEAAKFLAKHFKCVFKKWLCKAQGVRSRSTKRRRSVRVWYMSKSLWDSAKQSAVEF</sequence>
<dbReference type="PANTHER" id="PTHR12110">
    <property type="entry name" value="HYDROXYPYRUVATE ISOMERASE"/>
    <property type="match status" value="1"/>
</dbReference>
<feature type="domain" description="Xylose isomerase-like TIM barrel" evidence="1">
    <location>
        <begin position="2"/>
        <end position="130"/>
    </location>
</feature>
<proteinExistence type="predicted"/>
<dbReference type="Pfam" id="PF01261">
    <property type="entry name" value="AP_endonuc_2"/>
    <property type="match status" value="1"/>
</dbReference>
<protein>
    <submittedName>
        <fullName evidence="2">Sugar phosphate isomerase/epimerase</fullName>
    </submittedName>
</protein>
<dbReference type="InterPro" id="IPR013022">
    <property type="entry name" value="Xyl_isomerase-like_TIM-brl"/>
</dbReference>
<reference evidence="2" key="1">
    <citation type="submission" date="2021-12" db="EMBL/GenBank/DDBJ databases">
        <title>Alicyclobacillaceae gen. nov., sp. nov., isolated from chalcocite enrichment system.</title>
        <authorList>
            <person name="Jiang Z."/>
        </authorList>
    </citation>
    <scope>NUCLEOTIDE SEQUENCE</scope>
    <source>
        <strain evidence="2">MYW30-H2</strain>
    </source>
</reference>
<name>A0ABY4CHI7_9BACL</name>
<dbReference type="SUPFAM" id="SSF51658">
    <property type="entry name" value="Xylose isomerase-like"/>
    <property type="match status" value="1"/>
</dbReference>
<accession>A0ABY4CHI7</accession>
<dbReference type="InterPro" id="IPR050312">
    <property type="entry name" value="IolE/XylAMocC-like"/>
</dbReference>
<keyword evidence="3" id="KW-1185">Reference proteome</keyword>
<dbReference type="GO" id="GO:0016853">
    <property type="term" value="F:isomerase activity"/>
    <property type="evidence" value="ECO:0007669"/>
    <property type="project" value="UniProtKB-KW"/>
</dbReference>
<organism evidence="2 3">
    <name type="scientific">Fodinisporobacter ferrooxydans</name>
    <dbReference type="NCBI Taxonomy" id="2901836"/>
    <lineage>
        <taxon>Bacteria</taxon>
        <taxon>Bacillati</taxon>
        <taxon>Bacillota</taxon>
        <taxon>Bacilli</taxon>
        <taxon>Bacillales</taxon>
        <taxon>Alicyclobacillaceae</taxon>
        <taxon>Fodinisporobacter</taxon>
    </lineage>
</organism>